<keyword evidence="4 6" id="KW-1133">Transmembrane helix</keyword>
<evidence type="ECO:0000256" key="2">
    <source>
        <dbReference type="ARBA" id="ARBA00022475"/>
    </source>
</evidence>
<evidence type="ECO:0000256" key="1">
    <source>
        <dbReference type="ARBA" id="ARBA00004651"/>
    </source>
</evidence>
<evidence type="ECO:0000256" key="4">
    <source>
        <dbReference type="ARBA" id="ARBA00022989"/>
    </source>
</evidence>
<dbReference type="Proteomes" id="UP000194903">
    <property type="component" value="Unassembled WGS sequence"/>
</dbReference>
<feature type="transmembrane region" description="Helical" evidence="6">
    <location>
        <begin position="78"/>
        <end position="96"/>
    </location>
</feature>
<keyword evidence="6" id="KW-0808">Transferase</keyword>
<accession>A0A252F563</accession>
<proteinExistence type="inferred from homology"/>
<comment type="subcellular location">
    <subcellularLocation>
        <location evidence="1 6">Cell membrane</location>
        <topology evidence="1 6">Multi-pass membrane protein</topology>
    </subcellularLocation>
</comment>
<evidence type="ECO:0000313" key="7">
    <source>
        <dbReference type="EMBL" id="OUM20800.1"/>
    </source>
</evidence>
<dbReference type="AlphaFoldDB" id="A0A252F563"/>
<dbReference type="InterPro" id="IPR022791">
    <property type="entry name" value="L-PG_synthase/AglD"/>
</dbReference>
<feature type="transmembrane region" description="Helical" evidence="6">
    <location>
        <begin position="191"/>
        <end position="216"/>
    </location>
</feature>
<dbReference type="NCBIfam" id="TIGR00374">
    <property type="entry name" value="flippase-like domain"/>
    <property type="match status" value="1"/>
</dbReference>
<keyword evidence="3 6" id="KW-0812">Transmembrane</keyword>
<dbReference type="EC" id="2.3.2.3" evidence="6"/>
<comment type="caution">
    <text evidence="7">The sequence shown here is derived from an EMBL/GenBank/DDBJ whole genome shotgun (WGS) entry which is preliminary data.</text>
</comment>
<dbReference type="GO" id="GO:0006629">
    <property type="term" value="P:lipid metabolic process"/>
    <property type="evidence" value="ECO:0007669"/>
    <property type="project" value="UniProtKB-KW"/>
</dbReference>
<evidence type="ECO:0000256" key="6">
    <source>
        <dbReference type="RuleBase" id="RU363042"/>
    </source>
</evidence>
<sequence>MSWHRTGAAIQQRRKSHKSCAAAPVAAASSACTTDAAKMMRLHAPLPRCTTSCPTGWMRASASIRWITMNTKRSPKRLLAHIALFIGLIALTFFILLRGQNLSELLAVLRGVRVRWLALAAGCMCVFLLCEAVNLRGCLQLFGCRCTVPQAIRYALTGFFFSSVTPSASGGQPMQLYAMHRDRIPVSHGTLALLTQFSSFQTITVTFAAAGFVLQYALLSEEVGRFRWLFALGAAANVVLLLITLTAIFSRRLSHSLIRAACGILHALHIKKAAAIEQQLTSQLALYQRSAAYLRQNRSALLGVLTVTAVQIAAFYSIPYLVYLSLGLPLCSFWMVLSLQAVLHISVSSLPLPGAVGASEGAFLLLFRSVFPAAALHDAMLLSRGVSFYLFVALSGLYIAVWSLFGQKKNSEPG</sequence>
<feature type="transmembrane region" description="Helical" evidence="6">
    <location>
        <begin position="355"/>
        <end position="374"/>
    </location>
</feature>
<feature type="transmembrane region" description="Helical" evidence="6">
    <location>
        <begin position="228"/>
        <end position="249"/>
    </location>
</feature>
<dbReference type="PANTHER" id="PTHR37693:SF1">
    <property type="entry name" value="INTEGRAL MEMBRANE PROTEIN"/>
    <property type="match status" value="1"/>
</dbReference>
<dbReference type="EMBL" id="NHOC01000005">
    <property type="protein sequence ID" value="OUM20800.1"/>
    <property type="molecule type" value="Genomic_DNA"/>
</dbReference>
<dbReference type="GO" id="GO:0046677">
    <property type="term" value="P:response to antibiotic"/>
    <property type="evidence" value="ECO:0007669"/>
    <property type="project" value="UniProtKB-KW"/>
</dbReference>
<dbReference type="GO" id="GO:0050071">
    <property type="term" value="F:phosphatidylglycerol lysyltransferase activity"/>
    <property type="evidence" value="ECO:0007669"/>
    <property type="project" value="UniProtKB-EC"/>
</dbReference>
<protein>
    <recommendedName>
        <fullName evidence="6">Phosphatidylglycerol lysyltransferase</fullName>
        <ecNumber evidence="6">2.3.2.3</ecNumber>
    </recommendedName>
    <alternativeName>
        <fullName evidence="6">Lysylphosphatidylglycerol synthase</fullName>
    </alternativeName>
</protein>
<dbReference type="PROSITE" id="PS51257">
    <property type="entry name" value="PROKAR_LIPOPROTEIN"/>
    <property type="match status" value="1"/>
</dbReference>
<evidence type="ECO:0000256" key="3">
    <source>
        <dbReference type="ARBA" id="ARBA00022692"/>
    </source>
</evidence>
<reference evidence="7 8" key="1">
    <citation type="submission" date="2017-05" db="EMBL/GenBank/DDBJ databases">
        <title>Butyricicoccus porcorum sp. nov. a butyrate-producing bacterium from the swine intestinal tract.</title>
        <authorList>
            <person name="Trachsel J."/>
            <person name="Humphrey S."/>
            <person name="Allen H.K."/>
        </authorList>
    </citation>
    <scope>NUCLEOTIDE SEQUENCE [LARGE SCALE GENOMIC DNA]</scope>
    <source>
        <strain evidence="7">BB10</strain>
    </source>
</reference>
<organism evidence="7 8">
    <name type="scientific">Butyricicoccus porcorum</name>
    <dbReference type="NCBI Taxonomy" id="1945634"/>
    <lineage>
        <taxon>Bacteria</taxon>
        <taxon>Bacillati</taxon>
        <taxon>Bacillota</taxon>
        <taxon>Clostridia</taxon>
        <taxon>Eubacteriales</taxon>
        <taxon>Butyricicoccaceae</taxon>
        <taxon>Butyricicoccus</taxon>
    </lineage>
</organism>
<comment type="catalytic activity">
    <reaction evidence="6">
        <text>L-lysyl-tRNA(Lys) + a 1,2-diacyl-sn-glycero-3-phospho-(1'-sn-glycerol) = a 1,2-diacyl-sn-glycero-3-phospho-1'-(3'-O-L-lysyl)-sn-glycerol + tRNA(Lys)</text>
        <dbReference type="Rhea" id="RHEA:10668"/>
        <dbReference type="Rhea" id="RHEA-COMP:9696"/>
        <dbReference type="Rhea" id="RHEA-COMP:9697"/>
        <dbReference type="ChEBI" id="CHEBI:64716"/>
        <dbReference type="ChEBI" id="CHEBI:75792"/>
        <dbReference type="ChEBI" id="CHEBI:78442"/>
        <dbReference type="ChEBI" id="CHEBI:78529"/>
        <dbReference type="EC" id="2.3.2.3"/>
    </reaction>
</comment>
<keyword evidence="5 6" id="KW-0472">Membrane</keyword>
<keyword evidence="2" id="KW-1003">Cell membrane</keyword>
<feature type="transmembrane region" description="Helical" evidence="6">
    <location>
        <begin position="386"/>
        <end position="405"/>
    </location>
</feature>
<evidence type="ECO:0000256" key="5">
    <source>
        <dbReference type="ARBA" id="ARBA00023136"/>
    </source>
</evidence>
<gene>
    <name evidence="6" type="primary">mprF</name>
    <name evidence="7" type="ORF">CBW42_06320</name>
</gene>
<name>A0A252F563_9FIRM</name>
<dbReference type="PANTHER" id="PTHR37693">
    <property type="entry name" value="PHOSPHATIDYLGLYCEROL LYSYLTRANSFERASE"/>
    <property type="match status" value="1"/>
</dbReference>
<comment type="function">
    <text evidence="6">Catalyzes the transfer of a lysyl group from L-lysyl-tRNA(Lys) to membrane-bound phosphatidylglycerol (PG), which produces lysylphosphatidylglycerol (LPG), a major component of the bacterial membrane with a positive net charge. LPG synthesis contributes to bacterial virulence as it is involved in the resistance mechanism against cationic antimicrobial peptides (CAMP) produces by the host's immune system (defensins, cathelicidins) and by the competing microorganisms.</text>
</comment>
<dbReference type="Pfam" id="PF03706">
    <property type="entry name" value="LPG_synthase_TM"/>
    <property type="match status" value="1"/>
</dbReference>
<keyword evidence="8" id="KW-1185">Reference proteome</keyword>
<keyword evidence="6" id="KW-0443">Lipid metabolism</keyword>
<dbReference type="GO" id="GO:0005886">
    <property type="term" value="C:plasma membrane"/>
    <property type="evidence" value="ECO:0007669"/>
    <property type="project" value="UniProtKB-SubCell"/>
</dbReference>
<feature type="transmembrane region" description="Helical" evidence="6">
    <location>
        <begin position="299"/>
        <end position="316"/>
    </location>
</feature>
<feature type="transmembrane region" description="Helical" evidence="6">
    <location>
        <begin position="116"/>
        <end position="135"/>
    </location>
</feature>
<comment type="similarity">
    <text evidence="6">Belongs to the LPG synthase family.</text>
</comment>
<evidence type="ECO:0000313" key="8">
    <source>
        <dbReference type="Proteomes" id="UP000194903"/>
    </source>
</evidence>
<keyword evidence="6" id="KW-0046">Antibiotic resistance</keyword>